<dbReference type="AlphaFoldDB" id="A0A2G8KRF3"/>
<dbReference type="PANTHER" id="PTHR48312:SF1">
    <property type="entry name" value="SULFOTRANSFERASE"/>
    <property type="match status" value="1"/>
</dbReference>
<reference evidence="1 2" key="1">
    <citation type="journal article" date="2017" name="PLoS Biol.">
        <title>The sea cucumber genome provides insights into morphological evolution and visceral regeneration.</title>
        <authorList>
            <person name="Zhang X."/>
            <person name="Sun L."/>
            <person name="Yuan J."/>
            <person name="Sun Y."/>
            <person name="Gao Y."/>
            <person name="Zhang L."/>
            <person name="Li S."/>
            <person name="Dai H."/>
            <person name="Hamel J.F."/>
            <person name="Liu C."/>
            <person name="Yu Y."/>
            <person name="Liu S."/>
            <person name="Lin W."/>
            <person name="Guo K."/>
            <person name="Jin S."/>
            <person name="Xu P."/>
            <person name="Storey K.B."/>
            <person name="Huan P."/>
            <person name="Zhang T."/>
            <person name="Zhou Y."/>
            <person name="Zhang J."/>
            <person name="Lin C."/>
            <person name="Li X."/>
            <person name="Xing L."/>
            <person name="Huo D."/>
            <person name="Sun M."/>
            <person name="Wang L."/>
            <person name="Mercier A."/>
            <person name="Li F."/>
            <person name="Yang H."/>
            <person name="Xiang J."/>
        </authorList>
    </citation>
    <scope>NUCLEOTIDE SEQUENCE [LARGE SCALE GENOMIC DNA]</scope>
    <source>
        <strain evidence="1">Shaxun</strain>
        <tissue evidence="1">Muscle</tissue>
    </source>
</reference>
<accession>A0A2G8KRF3</accession>
<sequence length="281" mass="32533">MSNQARRIFIWSYPRTAAAALGKCLSNVDGVLYWHDPYGNCLNQEMLESIDVATLSPRLQEYHAKVMEVADSPEAHAFFEGSKSLSVDNFTNRALRKCRVQHEVATRHVFLIRHPLRAVDSFCKATQRMCQWIGYGEFDFELLTDTPASLDKYMRQEYCNTLWKHIRNQNNDETMIVDSEDLVNHPDKILPGLFKFLGLSYKESYLEWPADEEILKSWKSSLPSMAASKALKFHDRAYKSSRFVGHDNPLPQKDELPKAMVDYIDTLMEGYEEMYACRVQP</sequence>
<proteinExistence type="predicted"/>
<dbReference type="OrthoDB" id="2405944at2759"/>
<evidence type="ECO:0008006" key="3">
    <source>
        <dbReference type="Google" id="ProtNLM"/>
    </source>
</evidence>
<dbReference type="PANTHER" id="PTHR48312">
    <property type="match status" value="1"/>
</dbReference>
<dbReference type="EMBL" id="MRZV01000416">
    <property type="protein sequence ID" value="PIK50545.1"/>
    <property type="molecule type" value="Genomic_DNA"/>
</dbReference>
<evidence type="ECO:0000313" key="1">
    <source>
        <dbReference type="EMBL" id="PIK50545.1"/>
    </source>
</evidence>
<evidence type="ECO:0000313" key="2">
    <source>
        <dbReference type="Proteomes" id="UP000230750"/>
    </source>
</evidence>
<dbReference type="InterPro" id="IPR027417">
    <property type="entry name" value="P-loop_NTPase"/>
</dbReference>
<protein>
    <recommendedName>
        <fullName evidence="3">Sulfotransferase family protein</fullName>
    </recommendedName>
</protein>
<dbReference type="SUPFAM" id="SSF52540">
    <property type="entry name" value="P-loop containing nucleoside triphosphate hydrolases"/>
    <property type="match status" value="1"/>
</dbReference>
<dbReference type="Gene3D" id="3.40.50.300">
    <property type="entry name" value="P-loop containing nucleotide triphosphate hydrolases"/>
    <property type="match status" value="1"/>
</dbReference>
<organism evidence="1 2">
    <name type="scientific">Stichopus japonicus</name>
    <name type="common">Sea cucumber</name>
    <dbReference type="NCBI Taxonomy" id="307972"/>
    <lineage>
        <taxon>Eukaryota</taxon>
        <taxon>Metazoa</taxon>
        <taxon>Echinodermata</taxon>
        <taxon>Eleutherozoa</taxon>
        <taxon>Echinozoa</taxon>
        <taxon>Holothuroidea</taxon>
        <taxon>Aspidochirotacea</taxon>
        <taxon>Aspidochirotida</taxon>
        <taxon>Stichopodidae</taxon>
        <taxon>Apostichopus</taxon>
    </lineage>
</organism>
<gene>
    <name evidence="1" type="ORF">BSL78_12577</name>
</gene>
<dbReference type="Proteomes" id="UP000230750">
    <property type="component" value="Unassembled WGS sequence"/>
</dbReference>
<name>A0A2G8KRF3_STIJA</name>
<keyword evidence="2" id="KW-1185">Reference proteome</keyword>
<comment type="caution">
    <text evidence="1">The sequence shown here is derived from an EMBL/GenBank/DDBJ whole genome shotgun (WGS) entry which is preliminary data.</text>
</comment>